<keyword evidence="2" id="KW-0535">Nitrogen fixation</keyword>
<evidence type="ECO:0000256" key="1">
    <source>
        <dbReference type="ARBA" id="ARBA00010285"/>
    </source>
</evidence>
<feature type="domain" description="Dinitrogenase iron-molybdenum cofactor biosynthesis" evidence="3">
    <location>
        <begin position="34"/>
        <end position="127"/>
    </location>
</feature>
<dbReference type="Proteomes" id="UP001432180">
    <property type="component" value="Chromosome"/>
</dbReference>
<name>A0ABZ0S6K9_9GAMM</name>
<dbReference type="InterPro" id="IPR051840">
    <property type="entry name" value="NifX/NifY_domain"/>
</dbReference>
<dbReference type="Gene3D" id="3.30.420.130">
    <property type="entry name" value="Dinitrogenase iron-molybdenum cofactor biosynthesis domain"/>
    <property type="match status" value="1"/>
</dbReference>
<protein>
    <submittedName>
        <fullName evidence="4">Nitrogen fixation protein NifX</fullName>
    </submittedName>
</protein>
<organism evidence="4 5">
    <name type="scientific">Thiorhodovibrio winogradskyi</name>
    <dbReference type="NCBI Taxonomy" id="77007"/>
    <lineage>
        <taxon>Bacteria</taxon>
        <taxon>Pseudomonadati</taxon>
        <taxon>Pseudomonadota</taxon>
        <taxon>Gammaproteobacteria</taxon>
        <taxon>Chromatiales</taxon>
        <taxon>Chromatiaceae</taxon>
        <taxon>Thiorhodovibrio</taxon>
    </lineage>
</organism>
<evidence type="ECO:0000313" key="5">
    <source>
        <dbReference type="Proteomes" id="UP001432180"/>
    </source>
</evidence>
<evidence type="ECO:0000256" key="2">
    <source>
        <dbReference type="ARBA" id="ARBA00023231"/>
    </source>
</evidence>
<evidence type="ECO:0000259" key="3">
    <source>
        <dbReference type="Pfam" id="PF02579"/>
    </source>
</evidence>
<dbReference type="PANTHER" id="PTHR33937:SF1">
    <property type="entry name" value="IRON-MOLIBDENUM COFACTOR PROCESSING PROTEIN"/>
    <property type="match status" value="1"/>
</dbReference>
<dbReference type="InterPro" id="IPR036105">
    <property type="entry name" value="DiNase_FeMo-co_biosyn_sf"/>
</dbReference>
<dbReference type="InterPro" id="IPR034169">
    <property type="entry name" value="NifX-like"/>
</dbReference>
<keyword evidence="5" id="KW-1185">Reference proteome</keyword>
<reference evidence="4 5" key="1">
    <citation type="journal article" date="2023" name="Microorganisms">
        <title>Thiorhodovibrio frisius and Trv. litoralis spp. nov., Two Novel Members from a Clade of Fastidious Purple Sulfur Bacteria That Exhibit Unique Red-Shifted Light-Harvesting Capabilities.</title>
        <authorList>
            <person name="Methner A."/>
            <person name="Kuzyk S.B."/>
            <person name="Petersen J."/>
            <person name="Bauer S."/>
            <person name="Brinkmann H."/>
            <person name="Sichau K."/>
            <person name="Wanner G."/>
            <person name="Wolf J."/>
            <person name="Neumann-Schaal M."/>
            <person name="Henke P."/>
            <person name="Tank M."/>
            <person name="Sproer C."/>
            <person name="Bunk B."/>
            <person name="Overmann J."/>
        </authorList>
    </citation>
    <scope>NUCLEOTIDE SEQUENCE [LARGE SCALE GENOMIC DNA]</scope>
    <source>
        <strain evidence="4 5">DSM 6702</strain>
    </source>
</reference>
<dbReference type="SUPFAM" id="SSF53146">
    <property type="entry name" value="Nitrogenase accessory factor-like"/>
    <property type="match status" value="1"/>
</dbReference>
<accession>A0ABZ0S6K9</accession>
<comment type="similarity">
    <text evidence="1">Belongs to the NifX/NifY family.</text>
</comment>
<dbReference type="RefSeq" id="WP_328986493.1">
    <property type="nucleotide sequence ID" value="NZ_CP121472.1"/>
</dbReference>
<dbReference type="InterPro" id="IPR003731">
    <property type="entry name" value="Di-Nase_FeMo-co_biosynth"/>
</dbReference>
<dbReference type="Pfam" id="PF02579">
    <property type="entry name" value="Nitro_FeMo-Co"/>
    <property type="match status" value="1"/>
</dbReference>
<gene>
    <name evidence="4" type="ORF">Thiowin_00874</name>
</gene>
<evidence type="ECO:0000313" key="4">
    <source>
        <dbReference type="EMBL" id="WPL15944.1"/>
    </source>
</evidence>
<dbReference type="EMBL" id="CP121472">
    <property type="protein sequence ID" value="WPL15944.1"/>
    <property type="molecule type" value="Genomic_DNA"/>
</dbReference>
<dbReference type="PANTHER" id="PTHR33937">
    <property type="entry name" value="IRON-MOLYBDENUM PROTEIN-RELATED-RELATED"/>
    <property type="match status" value="1"/>
</dbReference>
<sequence length="167" mass="18118">MPVERRLKLLHCDAPLARSSAEPAVKIAFASADRRRVDQHFGAAAAFAIYAVDRNGCELLEVVQFGQLAMDGHEDKVSAKLDALKGCVAVYCQAVGASAVRQLRAQGIQPLKVPAGSLIKTLLRELQRELADGPSAWLARAMAMHQPCAKGCEKDRFDAMEAEGWCE</sequence>
<proteinExistence type="inferred from homology"/>
<dbReference type="CDD" id="cd00853">
    <property type="entry name" value="NifX"/>
    <property type="match status" value="1"/>
</dbReference>